<feature type="non-terminal residue" evidence="2">
    <location>
        <position position="170"/>
    </location>
</feature>
<dbReference type="InterPro" id="IPR002909">
    <property type="entry name" value="IPT_dom"/>
</dbReference>
<evidence type="ECO:0000313" key="2">
    <source>
        <dbReference type="EMBL" id="EQD53490.1"/>
    </source>
</evidence>
<protein>
    <submittedName>
        <fullName evidence="2">OmpA/MotB</fullName>
    </submittedName>
</protein>
<sequence length="170" mass="17297">MAVTVHQSGYTSNPITFTYTPPTPVVTAIVPGQGPTGSGVTVWGQNLNVSSSVYFGSHVASNVQHVSTSLMEVGAPSGSGTVNVTVRQFGKVSATVCSDEFTYGTALPVGAPYIAWLSTSRGIGGSWITLTGVNFSATSDQVLFGGVPTPDLNATTSNSTVLTVEAPPGV</sequence>
<dbReference type="InterPro" id="IPR013783">
    <property type="entry name" value="Ig-like_fold"/>
</dbReference>
<dbReference type="Gene3D" id="2.60.40.10">
    <property type="entry name" value="Immunoglobulins"/>
    <property type="match status" value="2"/>
</dbReference>
<dbReference type="EMBL" id="AUZY01006715">
    <property type="protein sequence ID" value="EQD53490.1"/>
    <property type="molecule type" value="Genomic_DNA"/>
</dbReference>
<dbReference type="InterPro" id="IPR014756">
    <property type="entry name" value="Ig_E-set"/>
</dbReference>
<comment type="caution">
    <text evidence="2">The sequence shown here is derived from an EMBL/GenBank/DDBJ whole genome shotgun (WGS) entry which is preliminary data.</text>
</comment>
<accession>T1BH83</accession>
<evidence type="ECO:0000259" key="1">
    <source>
        <dbReference type="Pfam" id="PF01833"/>
    </source>
</evidence>
<feature type="domain" description="IPT/TIG" evidence="1">
    <location>
        <begin position="119"/>
        <end position="169"/>
    </location>
</feature>
<proteinExistence type="predicted"/>
<dbReference type="Pfam" id="PF01833">
    <property type="entry name" value="TIG"/>
    <property type="match status" value="2"/>
</dbReference>
<reference evidence="2" key="1">
    <citation type="submission" date="2013-08" db="EMBL/GenBank/DDBJ databases">
        <authorList>
            <person name="Mendez C."/>
            <person name="Richter M."/>
            <person name="Ferrer M."/>
            <person name="Sanchez J."/>
        </authorList>
    </citation>
    <scope>NUCLEOTIDE SEQUENCE</scope>
</reference>
<dbReference type="AlphaFoldDB" id="T1BH83"/>
<feature type="domain" description="IPT/TIG" evidence="1">
    <location>
        <begin position="24"/>
        <end position="102"/>
    </location>
</feature>
<dbReference type="SUPFAM" id="SSF81296">
    <property type="entry name" value="E set domains"/>
    <property type="match status" value="2"/>
</dbReference>
<gene>
    <name evidence="2" type="ORF">B1B_10217</name>
</gene>
<organism evidence="2">
    <name type="scientific">mine drainage metagenome</name>
    <dbReference type="NCBI Taxonomy" id="410659"/>
    <lineage>
        <taxon>unclassified sequences</taxon>
        <taxon>metagenomes</taxon>
        <taxon>ecological metagenomes</taxon>
    </lineage>
</organism>
<reference evidence="2" key="2">
    <citation type="journal article" date="2014" name="ISME J.">
        <title>Microbial stratification in low pH oxic and suboxic macroscopic growths along an acid mine drainage.</title>
        <authorList>
            <person name="Mendez-Garcia C."/>
            <person name="Mesa V."/>
            <person name="Sprenger R.R."/>
            <person name="Richter M."/>
            <person name="Diez M.S."/>
            <person name="Solano J."/>
            <person name="Bargiela R."/>
            <person name="Golyshina O.V."/>
            <person name="Manteca A."/>
            <person name="Ramos J.L."/>
            <person name="Gallego J.R."/>
            <person name="Llorente I."/>
            <person name="Martins Dos Santos V.A."/>
            <person name="Jensen O.N."/>
            <person name="Pelaez A.I."/>
            <person name="Sanchez J."/>
            <person name="Ferrer M."/>
        </authorList>
    </citation>
    <scope>NUCLEOTIDE SEQUENCE</scope>
</reference>
<name>T1BH83_9ZZZZ</name>